<dbReference type="STRING" id="1941349.STSP1_00592"/>
<feature type="transmembrane region" description="Helical" evidence="7">
    <location>
        <begin position="328"/>
        <end position="361"/>
    </location>
</feature>
<reference evidence="11" key="1">
    <citation type="submission" date="2017-04" db="EMBL/GenBank/DDBJ databases">
        <title>Comparative genomics and description of representatives of a novel lineage of planctomycetes thriving in anoxic sediments.</title>
        <authorList>
            <person name="Spring S."/>
            <person name="Bunk B."/>
            <person name="Sproer C."/>
        </authorList>
    </citation>
    <scope>NUCLEOTIDE SEQUENCE [LARGE SCALE GENOMIC DNA]</scope>
    <source>
        <strain evidence="11">ST-PulAB-D4</strain>
    </source>
</reference>
<dbReference type="InterPro" id="IPR010627">
    <property type="entry name" value="Prepilin_pept_A24_N"/>
</dbReference>
<gene>
    <name evidence="10" type="primary">pppA</name>
    <name evidence="10" type="ORF">STSP1_00592</name>
</gene>
<feature type="transmembrane region" description="Helical" evidence="7">
    <location>
        <begin position="12"/>
        <end position="37"/>
    </location>
</feature>
<dbReference type="Pfam" id="PF01478">
    <property type="entry name" value="Peptidase_A24"/>
    <property type="match status" value="1"/>
</dbReference>
<feature type="transmembrane region" description="Helical" evidence="7">
    <location>
        <begin position="373"/>
        <end position="392"/>
    </location>
</feature>
<dbReference type="PANTHER" id="PTHR30487:SF0">
    <property type="entry name" value="PREPILIN LEADER PEPTIDASE_N-METHYLTRANSFERASE-RELATED"/>
    <property type="match status" value="1"/>
</dbReference>
<evidence type="ECO:0000256" key="4">
    <source>
        <dbReference type="ARBA" id="ARBA00022692"/>
    </source>
</evidence>
<feature type="transmembrane region" description="Helical" evidence="7">
    <location>
        <begin position="161"/>
        <end position="182"/>
    </location>
</feature>
<dbReference type="GO" id="GO:0004190">
    <property type="term" value="F:aspartic-type endopeptidase activity"/>
    <property type="evidence" value="ECO:0007669"/>
    <property type="project" value="InterPro"/>
</dbReference>
<dbReference type="InterPro" id="IPR050882">
    <property type="entry name" value="Prepilin_peptidase/N-MTase"/>
</dbReference>
<dbReference type="PANTHER" id="PTHR30487">
    <property type="entry name" value="TYPE 4 PREPILIN-LIKE PROTEINS LEADER PEPTIDE-PROCESSING ENZYME"/>
    <property type="match status" value="1"/>
</dbReference>
<evidence type="ECO:0000256" key="5">
    <source>
        <dbReference type="ARBA" id="ARBA00022989"/>
    </source>
</evidence>
<keyword evidence="11" id="KW-1185">Reference proteome</keyword>
<evidence type="ECO:0000259" key="9">
    <source>
        <dbReference type="Pfam" id="PF06750"/>
    </source>
</evidence>
<dbReference type="EMBL" id="CP021023">
    <property type="protein sequence ID" value="ARN56216.1"/>
    <property type="molecule type" value="Genomic_DNA"/>
</dbReference>
<feature type="transmembrane region" description="Helical" evidence="7">
    <location>
        <begin position="130"/>
        <end position="149"/>
    </location>
</feature>
<comment type="subcellular location">
    <subcellularLocation>
        <location evidence="1">Cell membrane</location>
        <topology evidence="1">Multi-pass membrane protein</topology>
    </subcellularLocation>
</comment>
<dbReference type="KEGG" id="pbp:STSP1_00592"/>
<feature type="transmembrane region" description="Helical" evidence="7">
    <location>
        <begin position="89"/>
        <end position="110"/>
    </location>
</feature>
<proteinExistence type="inferred from homology"/>
<comment type="similarity">
    <text evidence="2">Belongs to the peptidase A24 family.</text>
</comment>
<accession>A0A1W6LKD9</accession>
<dbReference type="GO" id="GO:0006465">
    <property type="term" value="P:signal peptide processing"/>
    <property type="evidence" value="ECO:0007669"/>
    <property type="project" value="TreeGrafter"/>
</dbReference>
<dbReference type="Proteomes" id="UP000193334">
    <property type="component" value="Chromosome"/>
</dbReference>
<dbReference type="Pfam" id="PF06750">
    <property type="entry name" value="A24_N_bact"/>
    <property type="match status" value="1"/>
</dbReference>
<dbReference type="GO" id="GO:0005886">
    <property type="term" value="C:plasma membrane"/>
    <property type="evidence" value="ECO:0007669"/>
    <property type="project" value="UniProtKB-SubCell"/>
</dbReference>
<dbReference type="Gene3D" id="1.20.120.1220">
    <property type="match status" value="1"/>
</dbReference>
<feature type="transmembrane region" description="Helical" evidence="7">
    <location>
        <begin position="288"/>
        <end position="307"/>
    </location>
</feature>
<evidence type="ECO:0000256" key="1">
    <source>
        <dbReference type="ARBA" id="ARBA00004651"/>
    </source>
</evidence>
<feature type="transmembrane region" description="Helical" evidence="7">
    <location>
        <begin position="256"/>
        <end position="273"/>
    </location>
</feature>
<evidence type="ECO:0000256" key="7">
    <source>
        <dbReference type="SAM" id="Phobius"/>
    </source>
</evidence>
<name>A0A1W6LKD9_9BACT</name>
<dbReference type="AlphaFoldDB" id="A0A1W6LKD9"/>
<evidence type="ECO:0000259" key="8">
    <source>
        <dbReference type="Pfam" id="PF01478"/>
    </source>
</evidence>
<keyword evidence="5 7" id="KW-1133">Transmembrane helix</keyword>
<keyword evidence="3" id="KW-1003">Cell membrane</keyword>
<keyword evidence="6 7" id="KW-0472">Membrane</keyword>
<evidence type="ECO:0000256" key="6">
    <source>
        <dbReference type="ARBA" id="ARBA00023136"/>
    </source>
</evidence>
<evidence type="ECO:0000256" key="2">
    <source>
        <dbReference type="ARBA" id="ARBA00005801"/>
    </source>
</evidence>
<evidence type="ECO:0000313" key="10">
    <source>
        <dbReference type="EMBL" id="ARN56216.1"/>
    </source>
</evidence>
<keyword evidence="4 7" id="KW-0812">Transmembrane</keyword>
<dbReference type="PROSITE" id="PS51257">
    <property type="entry name" value="PROKAR_LIPOPROTEIN"/>
    <property type="match status" value="1"/>
</dbReference>
<feature type="domain" description="Prepilin peptidase A24 N-terminal" evidence="9">
    <location>
        <begin position="24"/>
        <end position="105"/>
    </location>
</feature>
<evidence type="ECO:0000313" key="11">
    <source>
        <dbReference type="Proteomes" id="UP000193334"/>
    </source>
</evidence>
<evidence type="ECO:0000256" key="3">
    <source>
        <dbReference type="ARBA" id="ARBA00022475"/>
    </source>
</evidence>
<feature type="transmembrane region" description="Helical" evidence="7">
    <location>
        <begin position="194"/>
        <end position="215"/>
    </location>
</feature>
<sequence>MICSWKLICGDWLVTAGIMLYMFVVGACAGSFLNVVIHRLPRGVFLSERRSFCPSCGKFIPLRENLPLISWFVLRGKCSGCGAKISPRYVIIEFITASFLALLYFFYFSAGTISFSHSQTNFVDFFGGGWWLYLSHAVLFCCLIAASAIDLEMYLIPMSLCIFATLFGLLTAAAAPFFIEYWQIAEFQLFPYSTVRFSGLIAGSGLGILAANILLDAGIIKPSYEGLELETENNKSQENISENPGFNDRKEMMKEFLFLIPVALFGVIGWKFLTPLECWENLAANPHISTLLGAAGGYLTGAGIVWLTRIMGTLSFGREAMGLGDVHLMGAVGVFCGALPAVVIFFAAPFFGLAFTVIQLITKKNKEIPYGPFLSLAAVFVIIFRDAVFEWLSKTMGFAG</sequence>
<protein>
    <submittedName>
        <fullName evidence="10">Leader peptidase PppA</fullName>
    </submittedName>
</protein>
<feature type="domain" description="Prepilin type IV endopeptidase peptidase" evidence="8">
    <location>
        <begin position="283"/>
        <end position="357"/>
    </location>
</feature>
<organism evidence="10 11">
    <name type="scientific">Sedimentisphaera salicampi</name>
    <dbReference type="NCBI Taxonomy" id="1941349"/>
    <lineage>
        <taxon>Bacteria</taxon>
        <taxon>Pseudomonadati</taxon>
        <taxon>Planctomycetota</taxon>
        <taxon>Phycisphaerae</taxon>
        <taxon>Sedimentisphaerales</taxon>
        <taxon>Sedimentisphaeraceae</taxon>
        <taxon>Sedimentisphaera</taxon>
    </lineage>
</organism>
<dbReference type="InterPro" id="IPR000045">
    <property type="entry name" value="Prepilin_IV_endopep_pep"/>
</dbReference>